<organism evidence="2 3">
    <name type="scientific">Longibacter salinarum</name>
    <dbReference type="NCBI Taxonomy" id="1850348"/>
    <lineage>
        <taxon>Bacteria</taxon>
        <taxon>Pseudomonadati</taxon>
        <taxon>Rhodothermota</taxon>
        <taxon>Rhodothermia</taxon>
        <taxon>Rhodothermales</taxon>
        <taxon>Salisaetaceae</taxon>
        <taxon>Longibacter</taxon>
    </lineage>
</organism>
<dbReference type="AlphaFoldDB" id="A0A2A8D1Y9"/>
<dbReference type="CDD" id="cd07344">
    <property type="entry name" value="M48_yhfN_like"/>
    <property type="match status" value="1"/>
</dbReference>
<reference evidence="2 3" key="1">
    <citation type="submission" date="2017-10" db="EMBL/GenBank/DDBJ databases">
        <title>Draft genome of Longibacter Salinarum.</title>
        <authorList>
            <person name="Goh K.M."/>
            <person name="Shamsir M.S."/>
            <person name="Lim S.W."/>
        </authorList>
    </citation>
    <scope>NUCLEOTIDE SEQUENCE [LARGE SCALE GENOMIC DNA]</scope>
    <source>
        <strain evidence="2 3">KCTC 52045</strain>
    </source>
</reference>
<dbReference type="PANTHER" id="PTHR30399:SF1">
    <property type="entry name" value="UTP PYROPHOSPHATASE"/>
    <property type="match status" value="1"/>
</dbReference>
<comment type="caution">
    <text evidence="2">The sequence shown here is derived from an EMBL/GenBank/DDBJ whole genome shotgun (WGS) entry which is preliminary data.</text>
</comment>
<dbReference type="Proteomes" id="UP000220102">
    <property type="component" value="Unassembled WGS sequence"/>
</dbReference>
<dbReference type="GO" id="GO:0016787">
    <property type="term" value="F:hydrolase activity"/>
    <property type="evidence" value="ECO:0007669"/>
    <property type="project" value="UniProtKB-KW"/>
</dbReference>
<feature type="domain" description="YgjP-like metallopeptidase" evidence="1">
    <location>
        <begin position="27"/>
        <end position="236"/>
    </location>
</feature>
<keyword evidence="3" id="KW-1185">Reference proteome</keyword>
<dbReference type="PANTHER" id="PTHR30399">
    <property type="entry name" value="UNCHARACTERIZED PROTEIN YGJP"/>
    <property type="match status" value="1"/>
</dbReference>
<dbReference type="EMBL" id="PDEQ01000002">
    <property type="protein sequence ID" value="PEN14658.1"/>
    <property type="molecule type" value="Genomic_DNA"/>
</dbReference>
<dbReference type="InterPro" id="IPR053136">
    <property type="entry name" value="UTP_pyrophosphatase-like"/>
</dbReference>
<dbReference type="Pfam" id="PF01863">
    <property type="entry name" value="YgjP-like"/>
    <property type="match status" value="1"/>
</dbReference>
<sequence>MSTTSTESMTLCGREITYRVRRSKRAKRVRIRANLKGITVVLPHRASVDPAVILQRKASWVQKHLDKFARLRDRLPVRTFEPGAVFPLLGRDRTVRVEPCDQSHVSGDTLLDGDSLVLCRDRVQATSVHAELEHLYRETARAHYADRAQHFGSVMGLTYDRLQIRNQKTRWGSYSPRTGTLSMNYRLLMAPPAIVDYVIVHELAHVLHANHSAKFWRVVERYDPTYREKERWLDEHGPTLIFDGRHV</sequence>
<evidence type="ECO:0000313" key="3">
    <source>
        <dbReference type="Proteomes" id="UP000220102"/>
    </source>
</evidence>
<keyword evidence="2" id="KW-0378">Hydrolase</keyword>
<accession>A0A2A8D1Y9</accession>
<dbReference type="RefSeq" id="WP_098074829.1">
    <property type="nucleotide sequence ID" value="NZ_PDEQ01000002.1"/>
</dbReference>
<evidence type="ECO:0000259" key="1">
    <source>
        <dbReference type="Pfam" id="PF01863"/>
    </source>
</evidence>
<dbReference type="InterPro" id="IPR002725">
    <property type="entry name" value="YgjP-like_metallopeptidase"/>
</dbReference>
<dbReference type="OrthoDB" id="9811177at2"/>
<protein>
    <submittedName>
        <fullName evidence="2">Metal-dependent hydrolase</fullName>
    </submittedName>
</protein>
<dbReference type="Gene3D" id="3.30.2010.10">
    <property type="entry name" value="Metalloproteases ('zincins'), catalytic domain"/>
    <property type="match status" value="1"/>
</dbReference>
<gene>
    <name evidence="2" type="ORF">CRI94_04305</name>
</gene>
<evidence type="ECO:0000313" key="2">
    <source>
        <dbReference type="EMBL" id="PEN14658.1"/>
    </source>
</evidence>
<name>A0A2A8D1Y9_9BACT</name>
<proteinExistence type="predicted"/>